<evidence type="ECO:0000256" key="8">
    <source>
        <dbReference type="PIRSR" id="PIRSR001434-2"/>
    </source>
</evidence>
<comment type="catalytic activity">
    <reaction evidence="7">
        <text>an S-substituted L-cysteine + H2O = a thiol + pyruvate + NH4(+)</text>
        <dbReference type="Rhea" id="RHEA:18121"/>
        <dbReference type="ChEBI" id="CHEBI:15361"/>
        <dbReference type="ChEBI" id="CHEBI:15377"/>
        <dbReference type="ChEBI" id="CHEBI:28938"/>
        <dbReference type="ChEBI" id="CHEBI:29256"/>
        <dbReference type="ChEBI" id="CHEBI:58717"/>
        <dbReference type="EC" id="4.4.1.13"/>
    </reaction>
</comment>
<comment type="pathway">
    <text evidence="5">Amino-acid biosynthesis; L-methionine biosynthesis via de novo pathway; L-homocysteine from L-cystathionine: step 1/1.</text>
</comment>
<dbReference type="GO" id="GO:0019346">
    <property type="term" value="P:transsulfuration"/>
    <property type="evidence" value="ECO:0007669"/>
    <property type="project" value="InterPro"/>
</dbReference>
<feature type="region of interest" description="Disordered" evidence="10">
    <location>
        <begin position="1"/>
        <end position="25"/>
    </location>
</feature>
<dbReference type="NCBIfam" id="TIGR01324">
    <property type="entry name" value="cysta_beta_ly_B"/>
    <property type="match status" value="1"/>
</dbReference>
<evidence type="ECO:0000256" key="10">
    <source>
        <dbReference type="SAM" id="MobiDB-lite"/>
    </source>
</evidence>
<dbReference type="GO" id="GO:0047804">
    <property type="term" value="F:cysteine-S-conjugate beta-lyase activity"/>
    <property type="evidence" value="ECO:0007669"/>
    <property type="project" value="UniProtKB-EC"/>
</dbReference>
<evidence type="ECO:0000313" key="12">
    <source>
        <dbReference type="EMBL" id="KAA9027652.1"/>
    </source>
</evidence>
<keyword evidence="4 12" id="KW-0456">Lyase</keyword>
<dbReference type="FunFam" id="3.40.640.10:FF:000046">
    <property type="entry name" value="Cystathionine gamma-lyase"/>
    <property type="match status" value="1"/>
</dbReference>
<evidence type="ECO:0000313" key="11">
    <source>
        <dbReference type="EMBL" id="KAA9014640.1"/>
    </source>
</evidence>
<evidence type="ECO:0000256" key="9">
    <source>
        <dbReference type="RuleBase" id="RU362118"/>
    </source>
</evidence>
<comment type="caution">
    <text evidence="12">The sequence shown here is derived from an EMBL/GenBank/DDBJ whole genome shotgun (WGS) entry which is preliminary data.</text>
</comment>
<dbReference type="InterPro" id="IPR006233">
    <property type="entry name" value="Cys_b_lyase_bac"/>
</dbReference>
<keyword evidence="14" id="KW-1185">Reference proteome</keyword>
<dbReference type="SUPFAM" id="SSF53383">
    <property type="entry name" value="PLP-dependent transferases"/>
    <property type="match status" value="1"/>
</dbReference>
<sequence length="420" mass="45353">MGPGPRHPESDGRGMSGSDDRKPLTKLAQAGRKTEWTGMPGQPGGIVSPPVWRASTILYDDVAHLRKAAGSSTHERLFYGRKGTPTAWSLADALTEMEPGAEGTMLFPSGVAAIACALMAVLRPGDRLLMVDSAYDPTRNFCEQMLRPYGVDTIYYDPTDVAALDTHLAAGPIRAIFLESPGSLTFEVQDIPAITAWARANEVVTLADNTWATPLYFPALSHGVDISILACTKYIVGHSDVMMGSTTATPEWFGKIRQTAYLFGQMTSPDDAWLASRGLRTLGVRLKQHQDSALAIAHWLQDQPDVARVLHPALPDCPGHALWQRDFSGSTGLFSFILKGGDEAARAALIDGLAHFGIGYSWGGFESLALPIDPARYRSATRWEAEGPAVRLHIGLEDTADLIADLDAGLARFRAVRDTA</sequence>
<dbReference type="Gene3D" id="3.90.1150.10">
    <property type="entry name" value="Aspartate Aminotransferase, domain 1"/>
    <property type="match status" value="1"/>
</dbReference>
<dbReference type="InterPro" id="IPR000277">
    <property type="entry name" value="Cys/Met-Metab_PyrdxlP-dep_enz"/>
</dbReference>
<name>A0A5J5HXD4_9SPHN</name>
<dbReference type="Pfam" id="PF01053">
    <property type="entry name" value="Cys_Met_Meta_PP"/>
    <property type="match status" value="1"/>
</dbReference>
<proteinExistence type="inferred from homology"/>
<evidence type="ECO:0000256" key="4">
    <source>
        <dbReference type="ARBA" id="ARBA00023239"/>
    </source>
</evidence>
<dbReference type="EMBL" id="VYQB01000012">
    <property type="protein sequence ID" value="KAA9014640.1"/>
    <property type="molecule type" value="Genomic_DNA"/>
</dbReference>
<dbReference type="EC" id="4.4.1.8" evidence="12"/>
<evidence type="ECO:0000256" key="2">
    <source>
        <dbReference type="ARBA" id="ARBA00009077"/>
    </source>
</evidence>
<dbReference type="Proteomes" id="UP000325933">
    <property type="component" value="Unassembled WGS sequence"/>
</dbReference>
<feature type="compositionally biased region" description="Basic and acidic residues" evidence="10">
    <location>
        <begin position="1"/>
        <end position="23"/>
    </location>
</feature>
<dbReference type="PIRSF" id="PIRSF001434">
    <property type="entry name" value="CGS"/>
    <property type="match status" value="1"/>
</dbReference>
<comment type="cofactor">
    <cofactor evidence="1 9">
        <name>pyridoxal 5'-phosphate</name>
        <dbReference type="ChEBI" id="CHEBI:597326"/>
    </cofactor>
</comment>
<dbReference type="PANTHER" id="PTHR43500:SF1">
    <property type="entry name" value="CYSTATHIONINE BETA-LYASE-RELATED"/>
    <property type="match status" value="1"/>
</dbReference>
<evidence type="ECO:0000256" key="7">
    <source>
        <dbReference type="ARBA" id="ARBA00047625"/>
    </source>
</evidence>
<evidence type="ECO:0000313" key="14">
    <source>
        <dbReference type="Proteomes" id="UP000326364"/>
    </source>
</evidence>
<reference evidence="13 14" key="1">
    <citation type="submission" date="2019-09" db="EMBL/GenBank/DDBJ databases">
        <authorList>
            <person name="Feng G."/>
        </authorList>
    </citation>
    <scope>NUCLEOTIDE SEQUENCE [LARGE SCALE GENOMIC DNA]</scope>
    <source>
        <strain evidence="12 13">KACC 19283</strain>
        <strain evidence="11 14">KACC 19284</strain>
    </source>
</reference>
<evidence type="ECO:0000256" key="1">
    <source>
        <dbReference type="ARBA" id="ARBA00001933"/>
    </source>
</evidence>
<evidence type="ECO:0000256" key="6">
    <source>
        <dbReference type="ARBA" id="ARBA00047517"/>
    </source>
</evidence>
<dbReference type="InterPro" id="IPR015424">
    <property type="entry name" value="PyrdxlP-dep_Trfase"/>
</dbReference>
<dbReference type="AlphaFoldDB" id="A0A5J5HXD4"/>
<evidence type="ECO:0000313" key="13">
    <source>
        <dbReference type="Proteomes" id="UP000325933"/>
    </source>
</evidence>
<dbReference type="InterPro" id="IPR015422">
    <property type="entry name" value="PyrdxlP-dep_Trfase_small"/>
</dbReference>
<keyword evidence="3 8" id="KW-0663">Pyridoxal phosphate</keyword>
<evidence type="ECO:0000256" key="3">
    <source>
        <dbReference type="ARBA" id="ARBA00022898"/>
    </source>
</evidence>
<dbReference type="InterPro" id="IPR054542">
    <property type="entry name" value="Cys_met_metab_PP"/>
</dbReference>
<comment type="similarity">
    <text evidence="2 9">Belongs to the trans-sulfuration enzymes family.</text>
</comment>
<dbReference type="GO" id="GO:0019450">
    <property type="term" value="P:L-cysteine catabolic process to pyruvate"/>
    <property type="evidence" value="ECO:0007669"/>
    <property type="project" value="TreeGrafter"/>
</dbReference>
<dbReference type="PANTHER" id="PTHR43500">
    <property type="entry name" value="CYSTATHIONINE BETA-LYASE-RELATED"/>
    <property type="match status" value="1"/>
</dbReference>
<dbReference type="InterPro" id="IPR015421">
    <property type="entry name" value="PyrdxlP-dep_Trfase_major"/>
</dbReference>
<dbReference type="RefSeq" id="WP_150426363.1">
    <property type="nucleotide sequence ID" value="NZ_VYQA01000012.1"/>
</dbReference>
<organism evidence="12 13">
    <name type="scientific">Sphingobium limneticum</name>
    <dbReference type="NCBI Taxonomy" id="1007511"/>
    <lineage>
        <taxon>Bacteria</taxon>
        <taxon>Pseudomonadati</taxon>
        <taxon>Pseudomonadota</taxon>
        <taxon>Alphaproteobacteria</taxon>
        <taxon>Sphingomonadales</taxon>
        <taxon>Sphingomonadaceae</taxon>
        <taxon>Sphingobium</taxon>
    </lineage>
</organism>
<dbReference type="PROSITE" id="PS00868">
    <property type="entry name" value="CYS_MET_METAB_PP"/>
    <property type="match status" value="1"/>
</dbReference>
<accession>A0A5J5HXD4</accession>
<dbReference type="Gene3D" id="3.40.640.10">
    <property type="entry name" value="Type I PLP-dependent aspartate aminotransferase-like (Major domain)"/>
    <property type="match status" value="1"/>
</dbReference>
<feature type="modified residue" description="N6-(pyridoxal phosphate)lysine" evidence="8">
    <location>
        <position position="233"/>
    </location>
</feature>
<evidence type="ECO:0000256" key="5">
    <source>
        <dbReference type="ARBA" id="ARBA00046315"/>
    </source>
</evidence>
<gene>
    <name evidence="12" type="primary">metC</name>
    <name evidence="12" type="ORF">F4U95_15910</name>
    <name evidence="11" type="ORF">F4U96_15785</name>
</gene>
<protein>
    <submittedName>
        <fullName evidence="12">Cystathionine beta-lyase</fullName>
        <ecNumber evidence="12">4.4.1.8</ecNumber>
    </submittedName>
</protein>
<dbReference type="GO" id="GO:0030170">
    <property type="term" value="F:pyridoxal phosphate binding"/>
    <property type="evidence" value="ECO:0007669"/>
    <property type="project" value="InterPro"/>
</dbReference>
<dbReference type="EMBL" id="VYQA01000012">
    <property type="protein sequence ID" value="KAA9027652.1"/>
    <property type="molecule type" value="Genomic_DNA"/>
</dbReference>
<comment type="catalytic activity">
    <reaction evidence="6">
        <text>L,L-cystathionine + H2O = L-homocysteine + pyruvate + NH4(+)</text>
        <dbReference type="Rhea" id="RHEA:13965"/>
        <dbReference type="ChEBI" id="CHEBI:15361"/>
        <dbReference type="ChEBI" id="CHEBI:15377"/>
        <dbReference type="ChEBI" id="CHEBI:28938"/>
        <dbReference type="ChEBI" id="CHEBI:58161"/>
        <dbReference type="ChEBI" id="CHEBI:58199"/>
    </reaction>
</comment>
<dbReference type="Proteomes" id="UP000326364">
    <property type="component" value="Unassembled WGS sequence"/>
</dbReference>